<evidence type="ECO:0000256" key="1">
    <source>
        <dbReference type="SAM" id="MobiDB-lite"/>
    </source>
</evidence>
<feature type="region of interest" description="Disordered" evidence="1">
    <location>
        <begin position="63"/>
        <end position="108"/>
    </location>
</feature>
<organism evidence="2 3">
    <name type="scientific">Cucurbita argyrosperma subsp. sororia</name>
    <dbReference type="NCBI Taxonomy" id="37648"/>
    <lineage>
        <taxon>Eukaryota</taxon>
        <taxon>Viridiplantae</taxon>
        <taxon>Streptophyta</taxon>
        <taxon>Embryophyta</taxon>
        <taxon>Tracheophyta</taxon>
        <taxon>Spermatophyta</taxon>
        <taxon>Magnoliopsida</taxon>
        <taxon>eudicotyledons</taxon>
        <taxon>Gunneridae</taxon>
        <taxon>Pentapetalae</taxon>
        <taxon>rosids</taxon>
        <taxon>fabids</taxon>
        <taxon>Cucurbitales</taxon>
        <taxon>Cucurbitaceae</taxon>
        <taxon>Cucurbiteae</taxon>
        <taxon>Cucurbita</taxon>
    </lineage>
</organism>
<feature type="compositionally biased region" description="Basic and acidic residues" evidence="1">
    <location>
        <begin position="12"/>
        <end position="24"/>
    </location>
</feature>
<feature type="region of interest" description="Disordered" evidence="1">
    <location>
        <begin position="1"/>
        <end position="33"/>
    </location>
</feature>
<comment type="caution">
    <text evidence="2">The sequence shown here is derived from an EMBL/GenBank/DDBJ whole genome shotgun (WGS) entry which is preliminary data.</text>
</comment>
<accession>A0AAV6P4K6</accession>
<feature type="non-terminal residue" evidence="2">
    <location>
        <position position="1"/>
    </location>
</feature>
<protein>
    <submittedName>
        <fullName evidence="2">Zinc finger BED domain-containing protein RICESLEEPER 2</fullName>
    </submittedName>
</protein>
<dbReference type="Proteomes" id="UP000685013">
    <property type="component" value="Chromosome 1"/>
</dbReference>
<evidence type="ECO:0000313" key="3">
    <source>
        <dbReference type="Proteomes" id="UP000685013"/>
    </source>
</evidence>
<sequence>MIVNSPMWNKRQKSDEYGFADQHRTKPSLAKGGKRKSIVWEHFTIENVSAGCRRASCKQCKQRFSHMSTGSKDKSHLTQSTPASKGHFGDSGLAAAPADSKRGHGTIS</sequence>
<dbReference type="AlphaFoldDB" id="A0AAV6P4K6"/>
<gene>
    <name evidence="2" type="ORF">SDJN03_00601</name>
</gene>
<proteinExistence type="predicted"/>
<name>A0AAV6P4K6_9ROSI</name>
<dbReference type="EMBL" id="JAGKQH010000001">
    <property type="protein sequence ID" value="KAG6607259.1"/>
    <property type="molecule type" value="Genomic_DNA"/>
</dbReference>
<reference evidence="2 3" key="1">
    <citation type="journal article" date="2021" name="Hortic Res">
        <title>The domestication of Cucurbita argyrosperma as revealed by the genome of its wild relative.</title>
        <authorList>
            <person name="Barrera-Redondo J."/>
            <person name="Sanchez-de la Vega G."/>
            <person name="Aguirre-Liguori J.A."/>
            <person name="Castellanos-Morales G."/>
            <person name="Gutierrez-Guerrero Y.T."/>
            <person name="Aguirre-Dugua X."/>
            <person name="Aguirre-Planter E."/>
            <person name="Tenaillon M.I."/>
            <person name="Lira-Saade R."/>
            <person name="Eguiarte L.E."/>
        </authorList>
    </citation>
    <scope>NUCLEOTIDE SEQUENCE [LARGE SCALE GENOMIC DNA]</scope>
    <source>
        <strain evidence="2">JBR-2021</strain>
    </source>
</reference>
<keyword evidence="3" id="KW-1185">Reference proteome</keyword>
<evidence type="ECO:0000313" key="2">
    <source>
        <dbReference type="EMBL" id="KAG6607259.1"/>
    </source>
</evidence>